<dbReference type="InterPro" id="IPR027843">
    <property type="entry name" value="DUF4440"/>
</dbReference>
<dbReference type="Gene3D" id="3.10.450.50">
    <property type="match status" value="1"/>
</dbReference>
<dbReference type="InterPro" id="IPR011944">
    <property type="entry name" value="Steroid_delta5-4_isomerase"/>
</dbReference>
<dbReference type="Pfam" id="PF14534">
    <property type="entry name" value="DUF4440"/>
    <property type="match status" value="1"/>
</dbReference>
<dbReference type="NCBIfam" id="TIGR02246">
    <property type="entry name" value="SgcJ/EcaC family oxidoreductase"/>
    <property type="match status" value="1"/>
</dbReference>
<accession>A0A498PQV7</accession>
<reference evidence="2 3" key="1">
    <citation type="submission" date="2018-09" db="EMBL/GenBank/DDBJ databases">
        <authorList>
            <person name="Tagini F."/>
        </authorList>
    </citation>
    <scope>NUCLEOTIDE SEQUENCE [LARGE SCALE GENOMIC DNA]</scope>
    <source>
        <strain evidence="2 3">MK136</strain>
    </source>
</reference>
<dbReference type="EMBL" id="UPHP01000019">
    <property type="protein sequence ID" value="VBA34599.1"/>
    <property type="molecule type" value="Genomic_DNA"/>
</dbReference>
<evidence type="ECO:0000259" key="1">
    <source>
        <dbReference type="Pfam" id="PF14534"/>
    </source>
</evidence>
<sequence>MNPHTSSTPPEIVGLEPFDEADRAAITRTLTRLFAGFSHRDAALLADVYTDDADWINAFGTVRRGCAHITAYLRGLFADKNFNDGRIVAGPGCTVRRLGRDHALIHAHLQIEGQGLVAGGAIALRDNHSIRVVSRQADNSWRIVSEMFMDVRQDHSYVNHS</sequence>
<dbReference type="Proteomes" id="UP000273307">
    <property type="component" value="Unassembled WGS sequence"/>
</dbReference>
<name>A0A498PQV7_9MYCO</name>
<evidence type="ECO:0000313" key="2">
    <source>
        <dbReference type="EMBL" id="VBA34599.1"/>
    </source>
</evidence>
<protein>
    <recommendedName>
        <fullName evidence="1">DUF4440 domain-containing protein</fullName>
    </recommendedName>
</protein>
<gene>
    <name evidence="2" type="ORF">LAUMK136_00760</name>
</gene>
<dbReference type="AlphaFoldDB" id="A0A498PQV7"/>
<dbReference type="RefSeq" id="WP_168990670.1">
    <property type="nucleotide sequence ID" value="NZ_UPHP01000019.1"/>
</dbReference>
<proteinExistence type="predicted"/>
<evidence type="ECO:0000313" key="3">
    <source>
        <dbReference type="Proteomes" id="UP000273307"/>
    </source>
</evidence>
<feature type="domain" description="DUF4440" evidence="1">
    <location>
        <begin position="26"/>
        <end position="143"/>
    </location>
</feature>
<keyword evidence="3" id="KW-1185">Reference proteome</keyword>
<dbReference type="InterPro" id="IPR032710">
    <property type="entry name" value="NTF2-like_dom_sf"/>
</dbReference>
<dbReference type="SUPFAM" id="SSF54427">
    <property type="entry name" value="NTF2-like"/>
    <property type="match status" value="1"/>
</dbReference>
<organism evidence="2 3">
    <name type="scientific">Mycobacterium attenuatum</name>
    <dbReference type="NCBI Taxonomy" id="2341086"/>
    <lineage>
        <taxon>Bacteria</taxon>
        <taxon>Bacillati</taxon>
        <taxon>Actinomycetota</taxon>
        <taxon>Actinomycetes</taxon>
        <taxon>Mycobacteriales</taxon>
        <taxon>Mycobacteriaceae</taxon>
        <taxon>Mycobacterium</taxon>
    </lineage>
</organism>